<sequence>MTSDPSEWVGDLLHFWFETLGPGDWFGGSPEVDAALEERFEPVLLEQADKPFETFLSSQDTSQAAILLFDQVPRNIYRDTSRAFAYDPLALALARHCIAEGWDEGLPDAQRQFVAMPLMHSEDIADQEASLTYFAQHLPGNLSFAKSHHAMIARFGRFPHRNEVLGRETTPQEQAAIDEGFSW</sequence>
<name>A0A1Y6FTJ3_9SPHN</name>
<dbReference type="RefSeq" id="WP_086438881.1">
    <property type="nucleotide sequence ID" value="NZ_FXWG01000004.1"/>
</dbReference>
<reference evidence="2" key="1">
    <citation type="submission" date="2017-04" db="EMBL/GenBank/DDBJ databases">
        <authorList>
            <person name="Varghese N."/>
            <person name="Submissions S."/>
        </authorList>
    </citation>
    <scope>NUCLEOTIDE SEQUENCE [LARGE SCALE GENOMIC DNA]</scope>
</reference>
<gene>
    <name evidence="1" type="ORF">SAMN06297468_2993</name>
</gene>
<dbReference type="InterPro" id="IPR010323">
    <property type="entry name" value="DUF924"/>
</dbReference>
<dbReference type="SUPFAM" id="SSF48452">
    <property type="entry name" value="TPR-like"/>
    <property type="match status" value="1"/>
</dbReference>
<keyword evidence="2" id="KW-1185">Reference proteome</keyword>
<dbReference type="Proteomes" id="UP000194420">
    <property type="component" value="Unassembled WGS sequence"/>
</dbReference>
<evidence type="ECO:0000313" key="1">
    <source>
        <dbReference type="EMBL" id="SMQ75843.1"/>
    </source>
</evidence>
<dbReference type="Pfam" id="PF06041">
    <property type="entry name" value="DUF924"/>
    <property type="match status" value="1"/>
</dbReference>
<dbReference type="AlphaFoldDB" id="A0A1Y6FTJ3"/>
<proteinExistence type="predicted"/>
<dbReference type="Gene3D" id="1.20.58.320">
    <property type="entry name" value="TPR-like"/>
    <property type="match status" value="1"/>
</dbReference>
<dbReference type="OrthoDB" id="7593450at2"/>
<accession>A0A1Y6FTJ3</accession>
<protein>
    <submittedName>
        <fullName evidence="1">Uncharacterized conserved protein, DUF924 family</fullName>
    </submittedName>
</protein>
<evidence type="ECO:0000313" key="2">
    <source>
        <dbReference type="Proteomes" id="UP000194420"/>
    </source>
</evidence>
<organism evidence="1 2">
    <name type="scientific">Altererythrobacter xiamenensis</name>
    <dbReference type="NCBI Taxonomy" id="1316679"/>
    <lineage>
        <taxon>Bacteria</taxon>
        <taxon>Pseudomonadati</taxon>
        <taxon>Pseudomonadota</taxon>
        <taxon>Alphaproteobacteria</taxon>
        <taxon>Sphingomonadales</taxon>
        <taxon>Erythrobacteraceae</taxon>
        <taxon>Altererythrobacter</taxon>
    </lineage>
</organism>
<dbReference type="InterPro" id="IPR011990">
    <property type="entry name" value="TPR-like_helical_dom_sf"/>
</dbReference>
<dbReference type="EMBL" id="FXWG01000004">
    <property type="protein sequence ID" value="SMQ75843.1"/>
    <property type="molecule type" value="Genomic_DNA"/>
</dbReference>
<dbReference type="Gene3D" id="1.25.40.10">
    <property type="entry name" value="Tetratricopeptide repeat domain"/>
    <property type="match status" value="1"/>
</dbReference>